<feature type="domain" description="Glycosyl transferase family 1" evidence="3">
    <location>
        <begin position="202"/>
        <end position="364"/>
    </location>
</feature>
<dbReference type="Pfam" id="PF13579">
    <property type="entry name" value="Glyco_trans_4_4"/>
    <property type="match status" value="1"/>
</dbReference>
<feature type="domain" description="Glycosyltransferase subfamily 4-like N-terminal" evidence="4">
    <location>
        <begin position="12"/>
        <end position="181"/>
    </location>
</feature>
<dbReference type="PANTHER" id="PTHR45947">
    <property type="entry name" value="SULFOQUINOVOSYL TRANSFERASE SQD2"/>
    <property type="match status" value="1"/>
</dbReference>
<evidence type="ECO:0000313" key="5">
    <source>
        <dbReference type="EMBL" id="GIJ61764.1"/>
    </source>
</evidence>
<keyword evidence="1" id="KW-0328">Glycosyltransferase</keyword>
<dbReference type="GO" id="GO:1901137">
    <property type="term" value="P:carbohydrate derivative biosynthetic process"/>
    <property type="evidence" value="ECO:0007669"/>
    <property type="project" value="UniProtKB-ARBA"/>
</dbReference>
<name>A0A8J4E548_9ACTN</name>
<dbReference type="InterPro" id="IPR050194">
    <property type="entry name" value="Glycosyltransferase_grp1"/>
</dbReference>
<gene>
    <name evidence="5" type="ORF">Vau01_092800</name>
</gene>
<proteinExistence type="predicted"/>
<dbReference type="Pfam" id="PF00534">
    <property type="entry name" value="Glycos_transf_1"/>
    <property type="match status" value="1"/>
</dbReference>
<comment type="caution">
    <text evidence="5">The sequence shown here is derived from an EMBL/GenBank/DDBJ whole genome shotgun (WGS) entry which is preliminary data.</text>
</comment>
<dbReference type="RefSeq" id="WP_204006924.1">
    <property type="nucleotide sequence ID" value="NZ_BOPG01000071.1"/>
</dbReference>
<dbReference type="EMBL" id="BOPG01000071">
    <property type="protein sequence ID" value="GIJ61764.1"/>
    <property type="molecule type" value="Genomic_DNA"/>
</dbReference>
<dbReference type="InterPro" id="IPR028098">
    <property type="entry name" value="Glyco_trans_4-like_N"/>
</dbReference>
<reference evidence="5" key="1">
    <citation type="submission" date="2021-01" db="EMBL/GenBank/DDBJ databases">
        <title>Whole genome shotgun sequence of Virgisporangium aurantiacum NBRC 16421.</title>
        <authorList>
            <person name="Komaki H."/>
            <person name="Tamura T."/>
        </authorList>
    </citation>
    <scope>NUCLEOTIDE SEQUENCE</scope>
    <source>
        <strain evidence="5">NBRC 16421</strain>
    </source>
</reference>
<sequence>MRVALVLASSTGGVGRHVMSLTAALVETGIDVTVLGPAATDTQFGFAALGASFVPVEIPASPQPADAVAVRVLRRALATVAPEVIHAHGLRAGLVAALARPKTAGSSPGEATKMAGLSPGEATRRKVPLVVTWHNRVLAGGLRKAIYSQLERYVAGAADVTLGASSDLVDRVRALGGRDVRLGEVAAPTLPAPARPPGEVRSEFGVTGGRPLVLSVGRLHRQKRHDLLIDVAARWAGRVEGHTALDPVPAVVIAGSGPEYVPLAERILTSHAPVTLAGHRGDVSDLLGAADLAVVTSDWEARQLFAQEALRAGVPLVSTAVGGLPELIGDAAAFVPPNDPDAFDAAVRTLLVDRDARSDLARRGLARAATWPTEAETAARVAALYAELVAVGAP</sequence>
<protein>
    <submittedName>
        <fullName evidence="5">Glycosyl transferase</fullName>
    </submittedName>
</protein>
<evidence type="ECO:0000259" key="3">
    <source>
        <dbReference type="Pfam" id="PF00534"/>
    </source>
</evidence>
<dbReference type="GO" id="GO:0016758">
    <property type="term" value="F:hexosyltransferase activity"/>
    <property type="evidence" value="ECO:0007669"/>
    <property type="project" value="TreeGrafter"/>
</dbReference>
<evidence type="ECO:0000259" key="4">
    <source>
        <dbReference type="Pfam" id="PF13579"/>
    </source>
</evidence>
<accession>A0A8J4E548</accession>
<dbReference type="Proteomes" id="UP000612585">
    <property type="component" value="Unassembled WGS sequence"/>
</dbReference>
<evidence type="ECO:0000256" key="1">
    <source>
        <dbReference type="ARBA" id="ARBA00022676"/>
    </source>
</evidence>
<dbReference type="AlphaFoldDB" id="A0A8J4E548"/>
<dbReference type="SUPFAM" id="SSF53756">
    <property type="entry name" value="UDP-Glycosyltransferase/glycogen phosphorylase"/>
    <property type="match status" value="1"/>
</dbReference>
<evidence type="ECO:0000313" key="6">
    <source>
        <dbReference type="Proteomes" id="UP000612585"/>
    </source>
</evidence>
<dbReference type="Gene3D" id="3.40.50.2000">
    <property type="entry name" value="Glycogen Phosphorylase B"/>
    <property type="match status" value="2"/>
</dbReference>
<organism evidence="5 6">
    <name type="scientific">Virgisporangium aurantiacum</name>
    <dbReference type="NCBI Taxonomy" id="175570"/>
    <lineage>
        <taxon>Bacteria</taxon>
        <taxon>Bacillati</taxon>
        <taxon>Actinomycetota</taxon>
        <taxon>Actinomycetes</taxon>
        <taxon>Micromonosporales</taxon>
        <taxon>Micromonosporaceae</taxon>
        <taxon>Virgisporangium</taxon>
    </lineage>
</organism>
<keyword evidence="2 5" id="KW-0808">Transferase</keyword>
<dbReference type="InterPro" id="IPR001296">
    <property type="entry name" value="Glyco_trans_1"/>
</dbReference>
<dbReference type="PANTHER" id="PTHR45947:SF3">
    <property type="entry name" value="SULFOQUINOVOSYL TRANSFERASE SQD2"/>
    <property type="match status" value="1"/>
</dbReference>
<keyword evidence="6" id="KW-1185">Reference proteome</keyword>
<dbReference type="CDD" id="cd03801">
    <property type="entry name" value="GT4_PimA-like"/>
    <property type="match status" value="1"/>
</dbReference>
<evidence type="ECO:0000256" key="2">
    <source>
        <dbReference type="ARBA" id="ARBA00022679"/>
    </source>
</evidence>